<organism evidence="1 2">
    <name type="scientific">Oryzomonas rubra</name>
    <dbReference type="NCBI Taxonomy" id="2509454"/>
    <lineage>
        <taxon>Bacteria</taxon>
        <taxon>Pseudomonadati</taxon>
        <taxon>Thermodesulfobacteriota</taxon>
        <taxon>Desulfuromonadia</taxon>
        <taxon>Geobacterales</taxon>
        <taxon>Geobacteraceae</taxon>
        <taxon>Oryzomonas</taxon>
    </lineage>
</organism>
<accession>A0A5A9X6W7</accession>
<dbReference type="OrthoDB" id="9871286at2"/>
<dbReference type="InterPro" id="IPR005543">
    <property type="entry name" value="PASTA_dom"/>
</dbReference>
<evidence type="ECO:0000313" key="2">
    <source>
        <dbReference type="Proteomes" id="UP000324298"/>
    </source>
</evidence>
<comment type="caution">
    <text evidence="1">The sequence shown here is derived from an EMBL/GenBank/DDBJ whole genome shotgun (WGS) entry which is preliminary data.</text>
</comment>
<sequence length="178" mass="19412">MRNFTIITITSLVMSLNGCRLFDLGVNNRLSDDSSSLSEHAPISVNAPINLMPDVVNTDMNVTGQKLASSGFAVMVKRPRIVVTGLGTNRVEYPEKVEPFKAATWNHMIAGQEPAAGIPIHPGSVITLTSGIHHGAGPFRPWMDAHGFSVKIRGESRCLECHTRQYCIDCHKEVFAGK</sequence>
<dbReference type="AlphaFoldDB" id="A0A5A9X6W7"/>
<name>A0A5A9X6W7_9BACT</name>
<dbReference type="EMBL" id="SRSD01000011">
    <property type="protein sequence ID" value="KAA0888363.1"/>
    <property type="molecule type" value="Genomic_DNA"/>
</dbReference>
<dbReference type="RefSeq" id="WP_149309532.1">
    <property type="nucleotide sequence ID" value="NZ_SRSD01000011.1"/>
</dbReference>
<protein>
    <submittedName>
        <fullName evidence="1">Uncharacterized protein</fullName>
    </submittedName>
</protein>
<dbReference type="CDD" id="cd06577">
    <property type="entry name" value="PASTA_pknB"/>
    <property type="match status" value="1"/>
</dbReference>
<reference evidence="1 2" key="1">
    <citation type="submission" date="2019-04" db="EMBL/GenBank/DDBJ databases">
        <title>Geobacter ruber sp. nov., ferric-reducing bacteria isolated from paddy soil.</title>
        <authorList>
            <person name="Xu Z."/>
            <person name="Masuda Y."/>
            <person name="Itoh H."/>
            <person name="Senoo K."/>
        </authorList>
    </citation>
    <scope>NUCLEOTIDE SEQUENCE [LARGE SCALE GENOMIC DNA]</scope>
    <source>
        <strain evidence="1 2">Red88</strain>
    </source>
</reference>
<gene>
    <name evidence="1" type="ORF">ET418_16665</name>
</gene>
<evidence type="ECO:0000313" key="1">
    <source>
        <dbReference type="EMBL" id="KAA0888363.1"/>
    </source>
</evidence>
<keyword evidence="2" id="KW-1185">Reference proteome</keyword>
<proteinExistence type="predicted"/>
<dbReference type="Proteomes" id="UP000324298">
    <property type="component" value="Unassembled WGS sequence"/>
</dbReference>